<evidence type="ECO:0000313" key="2">
    <source>
        <dbReference type="EMBL" id="KAF5945812.1"/>
    </source>
</evidence>
<proteinExistence type="predicted"/>
<dbReference type="EMBL" id="JACBKZ010000007">
    <property type="protein sequence ID" value="KAF5945812.1"/>
    <property type="molecule type" value="Genomic_DNA"/>
</dbReference>
<evidence type="ECO:0000256" key="1">
    <source>
        <dbReference type="SAM" id="MobiDB-lite"/>
    </source>
</evidence>
<feature type="region of interest" description="Disordered" evidence="1">
    <location>
        <begin position="1"/>
        <end position="27"/>
    </location>
</feature>
<name>A0A7J7GYF8_CAMSI</name>
<organism evidence="2 3">
    <name type="scientific">Camellia sinensis</name>
    <name type="common">Tea plant</name>
    <name type="synonym">Thea sinensis</name>
    <dbReference type="NCBI Taxonomy" id="4442"/>
    <lineage>
        <taxon>Eukaryota</taxon>
        <taxon>Viridiplantae</taxon>
        <taxon>Streptophyta</taxon>
        <taxon>Embryophyta</taxon>
        <taxon>Tracheophyta</taxon>
        <taxon>Spermatophyta</taxon>
        <taxon>Magnoliopsida</taxon>
        <taxon>eudicotyledons</taxon>
        <taxon>Gunneridae</taxon>
        <taxon>Pentapetalae</taxon>
        <taxon>asterids</taxon>
        <taxon>Ericales</taxon>
        <taxon>Theaceae</taxon>
        <taxon>Camellia</taxon>
    </lineage>
</organism>
<keyword evidence="3" id="KW-1185">Reference proteome</keyword>
<sequence length="59" mass="6897">MLMLHNLKAKQHSSVQTQTREKSPPITYDKMSNSFMRSLLSTWKLQQRWALSSGIFLTN</sequence>
<dbReference type="AlphaFoldDB" id="A0A7J7GYF8"/>
<evidence type="ECO:0000313" key="3">
    <source>
        <dbReference type="Proteomes" id="UP000593564"/>
    </source>
</evidence>
<protein>
    <submittedName>
        <fullName evidence="2">Uncharacterized protein</fullName>
    </submittedName>
</protein>
<reference evidence="3" key="1">
    <citation type="journal article" date="2020" name="Nat. Commun.">
        <title>Genome assembly of wild tea tree DASZ reveals pedigree and selection history of tea varieties.</title>
        <authorList>
            <person name="Zhang W."/>
            <person name="Zhang Y."/>
            <person name="Qiu H."/>
            <person name="Guo Y."/>
            <person name="Wan H."/>
            <person name="Zhang X."/>
            <person name="Scossa F."/>
            <person name="Alseekh S."/>
            <person name="Zhang Q."/>
            <person name="Wang P."/>
            <person name="Xu L."/>
            <person name="Schmidt M.H."/>
            <person name="Jia X."/>
            <person name="Li D."/>
            <person name="Zhu A."/>
            <person name="Guo F."/>
            <person name="Chen W."/>
            <person name="Ni D."/>
            <person name="Usadel B."/>
            <person name="Fernie A.R."/>
            <person name="Wen W."/>
        </authorList>
    </citation>
    <scope>NUCLEOTIDE SEQUENCE [LARGE SCALE GENOMIC DNA]</scope>
    <source>
        <strain evidence="3">cv. G240</strain>
    </source>
</reference>
<reference evidence="2 3" key="2">
    <citation type="submission" date="2020-07" db="EMBL/GenBank/DDBJ databases">
        <title>Genome assembly of wild tea tree DASZ reveals pedigree and selection history of tea varieties.</title>
        <authorList>
            <person name="Zhang W."/>
        </authorList>
    </citation>
    <scope>NUCLEOTIDE SEQUENCE [LARGE SCALE GENOMIC DNA]</scope>
    <source>
        <strain evidence="3">cv. G240</strain>
        <tissue evidence="2">Leaf</tissue>
    </source>
</reference>
<dbReference type="Proteomes" id="UP000593564">
    <property type="component" value="Unassembled WGS sequence"/>
</dbReference>
<gene>
    <name evidence="2" type="ORF">HYC85_016040</name>
</gene>
<accession>A0A7J7GYF8</accession>
<comment type="caution">
    <text evidence="2">The sequence shown here is derived from an EMBL/GenBank/DDBJ whole genome shotgun (WGS) entry which is preliminary data.</text>
</comment>